<comment type="cofactor">
    <cofactor evidence="2">
        <name>Fe cation</name>
        <dbReference type="ChEBI" id="CHEBI:24875"/>
    </cofactor>
    <text evidence="2">Binds 1 Fe cation per subunit.</text>
</comment>
<feature type="domain" description="Pirin N-terminal" evidence="4">
    <location>
        <begin position="26"/>
        <end position="124"/>
    </location>
</feature>
<dbReference type="RefSeq" id="WP_107012976.1">
    <property type="nucleotide sequence ID" value="NZ_CP028136.1"/>
</dbReference>
<comment type="similarity">
    <text evidence="1 3">Belongs to the pirin family.</text>
</comment>
<dbReference type="OrthoDB" id="321327at2"/>
<dbReference type="CDD" id="cd02909">
    <property type="entry name" value="cupin_pirin_N"/>
    <property type="match status" value="1"/>
</dbReference>
<keyword evidence="7" id="KW-1185">Reference proteome</keyword>
<dbReference type="EMBL" id="CP028136">
    <property type="protein sequence ID" value="AVR46202.1"/>
    <property type="molecule type" value="Genomic_DNA"/>
</dbReference>
<dbReference type="KEGG" id="grs:C7S20_13565"/>
<evidence type="ECO:0000313" key="7">
    <source>
        <dbReference type="Proteomes" id="UP000241507"/>
    </source>
</evidence>
<reference evidence="7" key="1">
    <citation type="submission" date="2018-03" db="EMBL/GenBank/DDBJ databases">
        <title>Gramella fulva sp. nov., isolated from a dry surface of tidal flat.</title>
        <authorList>
            <person name="Hwang S.H."/>
            <person name="Hwang W.M."/>
            <person name="Kang K."/>
            <person name="Ahn T.-Y."/>
        </authorList>
    </citation>
    <scope>NUCLEOTIDE SEQUENCE [LARGE SCALE GENOMIC DNA]</scope>
    <source>
        <strain evidence="7">SH35</strain>
    </source>
</reference>
<organism evidence="6 7">
    <name type="scientific">Christiangramia fulva</name>
    <dbReference type="NCBI Taxonomy" id="2126553"/>
    <lineage>
        <taxon>Bacteria</taxon>
        <taxon>Pseudomonadati</taxon>
        <taxon>Bacteroidota</taxon>
        <taxon>Flavobacteriia</taxon>
        <taxon>Flavobacteriales</taxon>
        <taxon>Flavobacteriaceae</taxon>
        <taxon>Christiangramia</taxon>
    </lineage>
</organism>
<evidence type="ECO:0000256" key="2">
    <source>
        <dbReference type="PIRSR" id="PIRSR006232-1"/>
    </source>
</evidence>
<dbReference type="PANTHER" id="PTHR43594:SF1">
    <property type="entry name" value="QUERCETIN 2,3-DIOXYGENASE PA2418-RELATED"/>
    <property type="match status" value="1"/>
</dbReference>
<gene>
    <name evidence="6" type="ORF">C7S20_13565</name>
</gene>
<evidence type="ECO:0000256" key="3">
    <source>
        <dbReference type="RuleBase" id="RU003457"/>
    </source>
</evidence>
<dbReference type="Proteomes" id="UP000241507">
    <property type="component" value="Chromosome"/>
</dbReference>
<dbReference type="InterPro" id="IPR014710">
    <property type="entry name" value="RmlC-like_jellyroll"/>
</dbReference>
<evidence type="ECO:0000256" key="1">
    <source>
        <dbReference type="ARBA" id="ARBA00008416"/>
    </source>
</evidence>
<dbReference type="InterPro" id="IPR008778">
    <property type="entry name" value="Pirin_C_dom"/>
</dbReference>
<proteinExistence type="inferred from homology"/>
<keyword evidence="2" id="KW-0479">Metal-binding</keyword>
<protein>
    <submittedName>
        <fullName evidence="6">Nuclease PIN</fullName>
    </submittedName>
</protein>
<dbReference type="Pfam" id="PF02678">
    <property type="entry name" value="Pirin"/>
    <property type="match status" value="1"/>
</dbReference>
<feature type="binding site" evidence="2">
    <location>
        <position position="58"/>
    </location>
    <ligand>
        <name>Fe cation</name>
        <dbReference type="ChEBI" id="CHEBI:24875"/>
    </ligand>
</feature>
<dbReference type="PANTHER" id="PTHR43594">
    <property type="entry name" value="QUERCETIN 2,3-DIOXYGENASE"/>
    <property type="match status" value="1"/>
</dbReference>
<name>A0A2R3Z7J8_9FLAO</name>
<dbReference type="PIRSF" id="PIRSF006232">
    <property type="entry name" value="Pirin"/>
    <property type="match status" value="1"/>
</dbReference>
<dbReference type="InterPro" id="IPR053186">
    <property type="entry name" value="QDO-related"/>
</dbReference>
<feature type="binding site" evidence="2">
    <location>
        <position position="102"/>
    </location>
    <ligand>
        <name>Fe cation</name>
        <dbReference type="ChEBI" id="CHEBI:24875"/>
    </ligand>
</feature>
<keyword evidence="2" id="KW-0408">Iron</keyword>
<dbReference type="Pfam" id="PF05726">
    <property type="entry name" value="Pirin_C"/>
    <property type="match status" value="1"/>
</dbReference>
<dbReference type="GO" id="GO:0046872">
    <property type="term" value="F:metal ion binding"/>
    <property type="evidence" value="ECO:0007669"/>
    <property type="project" value="UniProtKB-KW"/>
</dbReference>
<feature type="binding site" evidence="2">
    <location>
        <position position="60"/>
    </location>
    <ligand>
        <name>Fe cation</name>
        <dbReference type="ChEBI" id="CHEBI:24875"/>
    </ligand>
</feature>
<evidence type="ECO:0000259" key="4">
    <source>
        <dbReference type="Pfam" id="PF02678"/>
    </source>
</evidence>
<accession>A0A2R3Z7J8</accession>
<evidence type="ECO:0000313" key="6">
    <source>
        <dbReference type="EMBL" id="AVR46202.1"/>
    </source>
</evidence>
<dbReference type="Gene3D" id="2.60.120.10">
    <property type="entry name" value="Jelly Rolls"/>
    <property type="match status" value="2"/>
</dbReference>
<dbReference type="AlphaFoldDB" id="A0A2R3Z7J8"/>
<feature type="binding site" evidence="2">
    <location>
        <position position="104"/>
    </location>
    <ligand>
        <name>Fe cation</name>
        <dbReference type="ChEBI" id="CHEBI:24875"/>
    </ligand>
</feature>
<feature type="domain" description="Pirin C-terminal" evidence="5">
    <location>
        <begin position="181"/>
        <end position="280"/>
    </location>
</feature>
<dbReference type="InterPro" id="IPR003829">
    <property type="entry name" value="Pirin_N_dom"/>
</dbReference>
<sequence>MRNIKKIHKAEYRPMGDLETWSPLPTRNLQMIDPFIFLNHHGPQVYPPNNNGLPFGPHPHRGMETVTFILDGDIAHKDSGGHKSVIESGGIQWMTAGSGLIHAEVSSDKFKKEGGPLEILQLWVNLPKRLKMSAPKYKGLQDDQISKWKNENGSVKASVVSGSFKGIHGAFDTPTSVNLATIEFKKNATLDLEIPTGENIFFYVIKGKLEVNEIEVPELHLAEFSKNDEKLEIKALEDSTLLLGHAEPFNEKVVFGGPFVMNSEEEIQQAYEDYKAGKMGEWEG</sequence>
<dbReference type="CDD" id="cd02247">
    <property type="entry name" value="cupin_pirin_C"/>
    <property type="match status" value="1"/>
</dbReference>
<dbReference type="SUPFAM" id="SSF51182">
    <property type="entry name" value="RmlC-like cupins"/>
    <property type="match status" value="1"/>
</dbReference>
<dbReference type="InterPro" id="IPR011051">
    <property type="entry name" value="RmlC_Cupin_sf"/>
</dbReference>
<evidence type="ECO:0000259" key="5">
    <source>
        <dbReference type="Pfam" id="PF05726"/>
    </source>
</evidence>
<dbReference type="InterPro" id="IPR012093">
    <property type="entry name" value="Pirin"/>
</dbReference>